<accession>A0A6J5WRC7</accession>
<organism evidence="1 2">
    <name type="scientific">Prunus armeniaca</name>
    <name type="common">Apricot</name>
    <name type="synonym">Armeniaca vulgaris</name>
    <dbReference type="NCBI Taxonomy" id="36596"/>
    <lineage>
        <taxon>Eukaryota</taxon>
        <taxon>Viridiplantae</taxon>
        <taxon>Streptophyta</taxon>
        <taxon>Embryophyta</taxon>
        <taxon>Tracheophyta</taxon>
        <taxon>Spermatophyta</taxon>
        <taxon>Magnoliopsida</taxon>
        <taxon>eudicotyledons</taxon>
        <taxon>Gunneridae</taxon>
        <taxon>Pentapetalae</taxon>
        <taxon>rosids</taxon>
        <taxon>fabids</taxon>
        <taxon>Rosales</taxon>
        <taxon>Rosaceae</taxon>
        <taxon>Amygdaloideae</taxon>
        <taxon>Amygdaleae</taxon>
        <taxon>Prunus</taxon>
    </lineage>
</organism>
<evidence type="ECO:0000313" key="2">
    <source>
        <dbReference type="Proteomes" id="UP000507245"/>
    </source>
</evidence>
<protein>
    <submittedName>
        <fullName evidence="1">Uncharacterized protein</fullName>
    </submittedName>
</protein>
<keyword evidence="2" id="KW-1185">Reference proteome</keyword>
<gene>
    <name evidence="1" type="ORF">ORAREDHAP_LOCUS18770</name>
</gene>
<dbReference type="AlphaFoldDB" id="A0A6J5WRC7"/>
<name>A0A6J5WRC7_PRUAR</name>
<proteinExistence type="predicted"/>
<sequence>MFELANSPSYQRASCRGVGGWLHAATAAAAQNGEAPWSFPSGGGQLHAATAAAAQNGEALWSFPSSRWWAAPRGCTTAHHA</sequence>
<dbReference type="EMBL" id="CAEKKB010000003">
    <property type="protein sequence ID" value="CAB4302873.1"/>
    <property type="molecule type" value="Genomic_DNA"/>
</dbReference>
<reference evidence="2" key="1">
    <citation type="journal article" date="2020" name="Genome Biol.">
        <title>Gamete binning: chromosome-level and haplotype-resolved genome assembly enabled by high-throughput single-cell sequencing of gamete genomes.</title>
        <authorList>
            <person name="Campoy J.A."/>
            <person name="Sun H."/>
            <person name="Goel M."/>
            <person name="Jiao W.-B."/>
            <person name="Folz-Donahue K."/>
            <person name="Wang N."/>
            <person name="Rubio M."/>
            <person name="Liu C."/>
            <person name="Kukat C."/>
            <person name="Ruiz D."/>
            <person name="Huettel B."/>
            <person name="Schneeberger K."/>
        </authorList>
    </citation>
    <scope>NUCLEOTIDE SEQUENCE [LARGE SCALE GENOMIC DNA]</scope>
    <source>
        <strain evidence="2">cv. Rojo Pasion</strain>
    </source>
</reference>
<evidence type="ECO:0000313" key="1">
    <source>
        <dbReference type="EMBL" id="CAB4302873.1"/>
    </source>
</evidence>
<dbReference type="Proteomes" id="UP000507245">
    <property type="component" value="Unassembled WGS sequence"/>
</dbReference>